<protein>
    <recommendedName>
        <fullName evidence="4">DUF833 domain-containing protein</fullName>
    </recommendedName>
</protein>
<gene>
    <name evidence="2" type="ORF">VSDG_01279</name>
</gene>
<dbReference type="GO" id="GO:0007030">
    <property type="term" value="P:Golgi organization"/>
    <property type="evidence" value="ECO:0007669"/>
    <property type="project" value="TreeGrafter"/>
</dbReference>
<evidence type="ECO:0008006" key="4">
    <source>
        <dbReference type="Google" id="ProtNLM"/>
    </source>
</evidence>
<dbReference type="GO" id="GO:0005794">
    <property type="term" value="C:Golgi apparatus"/>
    <property type="evidence" value="ECO:0007669"/>
    <property type="project" value="TreeGrafter"/>
</dbReference>
<feature type="region of interest" description="Disordered" evidence="1">
    <location>
        <begin position="35"/>
        <end position="67"/>
    </location>
</feature>
<proteinExistence type="predicted"/>
<keyword evidence="3" id="KW-1185">Reference proteome</keyword>
<dbReference type="EMBL" id="LJZO01000003">
    <property type="protein sequence ID" value="ROW03533.1"/>
    <property type="molecule type" value="Genomic_DNA"/>
</dbReference>
<dbReference type="PANTHER" id="PTHR17985">
    <property type="entry name" value="SER/THR-RICH PROTEIN T10 IN DGCR REGION"/>
    <property type="match status" value="1"/>
</dbReference>
<evidence type="ECO:0000313" key="3">
    <source>
        <dbReference type="Proteomes" id="UP000284375"/>
    </source>
</evidence>
<dbReference type="PANTHER" id="PTHR17985:SF8">
    <property type="entry name" value="TRANSPORT AND GOLGI ORGANIZATION PROTEIN 2 HOMOLOG"/>
    <property type="match status" value="1"/>
</dbReference>
<dbReference type="GO" id="GO:0009306">
    <property type="term" value="P:protein secretion"/>
    <property type="evidence" value="ECO:0007669"/>
    <property type="project" value="TreeGrafter"/>
</dbReference>
<organism evidence="2 3">
    <name type="scientific">Cytospora chrysosperma</name>
    <name type="common">Cytospora canker fungus</name>
    <name type="synonym">Sphaeria chrysosperma</name>
    <dbReference type="NCBI Taxonomy" id="252740"/>
    <lineage>
        <taxon>Eukaryota</taxon>
        <taxon>Fungi</taxon>
        <taxon>Dikarya</taxon>
        <taxon>Ascomycota</taxon>
        <taxon>Pezizomycotina</taxon>
        <taxon>Sordariomycetes</taxon>
        <taxon>Sordariomycetidae</taxon>
        <taxon>Diaporthales</taxon>
        <taxon>Cytosporaceae</taxon>
        <taxon>Cytospora</taxon>
    </lineage>
</organism>
<dbReference type="Pfam" id="PF05742">
    <property type="entry name" value="TANGO2"/>
    <property type="match status" value="2"/>
</dbReference>
<accession>A0A423WJC1</accession>
<dbReference type="OrthoDB" id="191601at2759"/>
<dbReference type="Proteomes" id="UP000284375">
    <property type="component" value="Unassembled WGS sequence"/>
</dbReference>
<evidence type="ECO:0000256" key="1">
    <source>
        <dbReference type="SAM" id="MobiDB-lite"/>
    </source>
</evidence>
<name>A0A423WJC1_CYTCH</name>
<comment type="caution">
    <text evidence="2">The sequence shown here is derived from an EMBL/GenBank/DDBJ whole genome shotgun (WGS) entry which is preliminary data.</text>
</comment>
<sequence length="742" mass="82720">MCIVVLTTAHPKYPLIVIDNRDEFLLRPTSRPHWWSTPASRHPSRTATPDVTSGANGHATPSGNPDEVQHILSARDLQRAEKGTWLGITRSGHFAVLTNYRELDPDRLCQPVSGDKSRGAMVTSWLGNSTEDSVRGFVEAMMADGGCQGYGGFSLLCGKLRKRSGRDGEGDGLEPLAILSNRAEHPDQIPWIAGKRGETVGLSNAAFDDPEEWPKVKSGKALLEQVVAEAVKKDLSEEELQERLFWILDHDTLPTSPEKGLEEHLELLKESIFIPAIGDSKHREDMARAAANGNAGVQTNGQPPDATVVKVTGTERPDPQTQGFATGMYGTQRQTIILVDWDGNVTYTERALWDANGNALERGKGDLTFRFSIEENLGPYVNSHILDAASDPSIDERTPSAGQVNGHTDLRASEQSIDFLQVVFFLTFTLKESIQQTIYSFLQAFKCTYLLLCELHKPYLETARVLVPLWLTVIHAICLVVLVLVHKITTDSIAQLREYSAEPLKQYRTWTERHVPRVFRPLASLFDAALSSVLLSKTSITARLPFSKSGRLSLGSRKSDSYLSRDPCLIYTEQPSAYWTGRFLSLHDKLQSECLTHENLQSLLNMHSKRAVARNQQRQPQLPQDARYSRYNTRLPPSATSAAILQQTSGVDTSTQSLSTETVDAALLLDDEERCRRVFITLESFCVTDEARKSLLAWQQEFARKTGRKKLLPKGGTMENRVWGSYFSRMGVKRIGKRASIM</sequence>
<dbReference type="AlphaFoldDB" id="A0A423WJC1"/>
<evidence type="ECO:0000313" key="2">
    <source>
        <dbReference type="EMBL" id="ROW03533.1"/>
    </source>
</evidence>
<feature type="compositionally biased region" description="Polar residues" evidence="1">
    <location>
        <begin position="45"/>
        <end position="63"/>
    </location>
</feature>
<dbReference type="InterPro" id="IPR008551">
    <property type="entry name" value="TANGO2"/>
</dbReference>
<reference evidence="2 3" key="1">
    <citation type="submission" date="2015-09" db="EMBL/GenBank/DDBJ databases">
        <title>Host preference determinants of Valsa canker pathogens revealed by comparative genomics.</title>
        <authorList>
            <person name="Yin Z."/>
            <person name="Huang L."/>
        </authorList>
    </citation>
    <scope>NUCLEOTIDE SEQUENCE [LARGE SCALE GENOMIC DNA]</scope>
    <source>
        <strain evidence="2 3">YSFL</strain>
    </source>
</reference>